<accession>A0AAW9PYT2</accession>
<evidence type="ECO:0000313" key="1">
    <source>
        <dbReference type="EMBL" id="MEE3718001.1"/>
    </source>
</evidence>
<dbReference type="Pfam" id="PF10994">
    <property type="entry name" value="DUF2817"/>
    <property type="match status" value="1"/>
</dbReference>
<dbReference type="AlphaFoldDB" id="A0AAW9PYT2"/>
<organism evidence="1 2">
    <name type="scientific">Tumidithrix elongata BACA0141</name>
    <dbReference type="NCBI Taxonomy" id="2716417"/>
    <lineage>
        <taxon>Bacteria</taxon>
        <taxon>Bacillati</taxon>
        <taxon>Cyanobacteriota</taxon>
        <taxon>Cyanophyceae</taxon>
        <taxon>Pseudanabaenales</taxon>
        <taxon>Pseudanabaenaceae</taxon>
        <taxon>Tumidithrix</taxon>
        <taxon>Tumidithrix elongata</taxon>
    </lineage>
</organism>
<dbReference type="Proteomes" id="UP001333818">
    <property type="component" value="Unassembled WGS sequence"/>
</dbReference>
<dbReference type="SUPFAM" id="SSF53187">
    <property type="entry name" value="Zn-dependent exopeptidases"/>
    <property type="match status" value="1"/>
</dbReference>
<comment type="caution">
    <text evidence="1">The sequence shown here is derived from an EMBL/GenBank/DDBJ whole genome shotgun (WGS) entry which is preliminary data.</text>
</comment>
<keyword evidence="2" id="KW-1185">Reference proteome</keyword>
<dbReference type="RefSeq" id="WP_330484432.1">
    <property type="nucleotide sequence ID" value="NZ_JAZBJZ010000060.1"/>
</dbReference>
<reference evidence="1" key="1">
    <citation type="submission" date="2024-01" db="EMBL/GenBank/DDBJ databases">
        <title>Bank of Algae and Cyanobacteria of the Azores (BACA) strain genomes.</title>
        <authorList>
            <person name="Luz R."/>
            <person name="Cordeiro R."/>
            <person name="Fonseca A."/>
            <person name="Goncalves V."/>
        </authorList>
    </citation>
    <scope>NUCLEOTIDE SEQUENCE</scope>
    <source>
        <strain evidence="1">BACA0141</strain>
    </source>
</reference>
<dbReference type="InterPro" id="IPR021259">
    <property type="entry name" value="DUF2817"/>
</dbReference>
<evidence type="ECO:0000313" key="2">
    <source>
        <dbReference type="Proteomes" id="UP001333818"/>
    </source>
</evidence>
<dbReference type="CDD" id="cd06233">
    <property type="entry name" value="M14-like"/>
    <property type="match status" value="1"/>
</dbReference>
<name>A0AAW9PYT2_9CYAN</name>
<dbReference type="Gene3D" id="3.40.630.10">
    <property type="entry name" value="Zn peptidases"/>
    <property type="match status" value="1"/>
</dbReference>
<proteinExistence type="predicted"/>
<sequence>MEYQTYFSPDYFTARSRFLSLAQAANCRVESHPFQQQSPNGEDLTIDVAILGSENAKRTIVISSGLHGVEGFLGSAIQLAFLESHFAKELRTDLSFVLIHALNPYGFVHLRRWDEENIDLNRNFLLSGEDYKGSPALYPQLDAFFNPPYPPSRFEPYWLKAIALILRYGIKALKETLPVGQYDYPKGLFFGGQAHAQTQRILELNLSRWIGKAESVCHVDFHTGYGRWGDYILFTGKIDRPEKAGALAVQFGSDKLEIWSTEGISYPMNGDLGAWCKAKFPDCDYDFLTAEFGTYPTLKVVKMLRAENQVFWYAKSEDRNFGEALKEIFAPADRNWRDRTVSQGMDIIQRAIA</sequence>
<dbReference type="EMBL" id="JAZBJZ010000060">
    <property type="protein sequence ID" value="MEE3718001.1"/>
    <property type="molecule type" value="Genomic_DNA"/>
</dbReference>
<protein>
    <submittedName>
        <fullName evidence="1">DUF2817 domain-containing protein</fullName>
    </submittedName>
</protein>
<gene>
    <name evidence="1" type="ORF">V2H45_14770</name>
</gene>